<name>A0A0E9PZE6_ANGAN</name>
<evidence type="ECO:0000313" key="1">
    <source>
        <dbReference type="EMBL" id="JAH09854.1"/>
    </source>
</evidence>
<dbReference type="EMBL" id="GBXM01098723">
    <property type="protein sequence ID" value="JAH09854.1"/>
    <property type="molecule type" value="Transcribed_RNA"/>
</dbReference>
<proteinExistence type="predicted"/>
<dbReference type="AlphaFoldDB" id="A0A0E9PZE6"/>
<reference evidence="1" key="2">
    <citation type="journal article" date="2015" name="Fish Shellfish Immunol.">
        <title>Early steps in the European eel (Anguilla anguilla)-Vibrio vulnificus interaction in the gills: Role of the RtxA13 toxin.</title>
        <authorList>
            <person name="Callol A."/>
            <person name="Pajuelo D."/>
            <person name="Ebbesson L."/>
            <person name="Teles M."/>
            <person name="MacKenzie S."/>
            <person name="Amaro C."/>
        </authorList>
    </citation>
    <scope>NUCLEOTIDE SEQUENCE</scope>
</reference>
<sequence length="47" mass="5425">MILSLCDLVHQGYSTISSWAHINKNGEYGTNIFTKQCLNNTYWAFIQ</sequence>
<accession>A0A0E9PZE6</accession>
<organism evidence="1">
    <name type="scientific">Anguilla anguilla</name>
    <name type="common">European freshwater eel</name>
    <name type="synonym">Muraena anguilla</name>
    <dbReference type="NCBI Taxonomy" id="7936"/>
    <lineage>
        <taxon>Eukaryota</taxon>
        <taxon>Metazoa</taxon>
        <taxon>Chordata</taxon>
        <taxon>Craniata</taxon>
        <taxon>Vertebrata</taxon>
        <taxon>Euteleostomi</taxon>
        <taxon>Actinopterygii</taxon>
        <taxon>Neopterygii</taxon>
        <taxon>Teleostei</taxon>
        <taxon>Anguilliformes</taxon>
        <taxon>Anguillidae</taxon>
        <taxon>Anguilla</taxon>
    </lineage>
</organism>
<protein>
    <submittedName>
        <fullName evidence="1">Uncharacterized protein</fullName>
    </submittedName>
</protein>
<reference evidence="1" key="1">
    <citation type="submission" date="2014-11" db="EMBL/GenBank/DDBJ databases">
        <authorList>
            <person name="Amaro Gonzalez C."/>
        </authorList>
    </citation>
    <scope>NUCLEOTIDE SEQUENCE</scope>
</reference>